<feature type="compositionally biased region" description="Polar residues" evidence="2">
    <location>
        <begin position="199"/>
        <end position="222"/>
    </location>
</feature>
<evidence type="ECO:0000256" key="2">
    <source>
        <dbReference type="SAM" id="MobiDB-lite"/>
    </source>
</evidence>
<sequence>MFRLNNAVSGLSVSNSGWPDFSNSGSLSDEETDQVPPLAAPPISTLTLEDGSAASSAPQWVRDLNYVGSARHSRASSVVSTRTKYSTTTLQDDARSIDIDIGGQHFRISRDGSRITNDDPPPYAPPGETVRFRSTEGSETGRVDPQQASDDSDPTNRAVTPRSTFSDLHNEPGMSANILDPAEFNMPSPVGHDQHNRRSSSATLVEQQRSSQIGTSPQSGPSYETGRTLGSRNLIAQADSSPVPSSSPLPPIRRRGVFNQLPWINTSASSSHQNITRPQRHGPCSVKMLQRPIQIRSAGAILSTVPDHHSEPRSPDYIGRNARGTFPLPERPSTHYSGHTVDNILMERTSRVEQHPSAGSPDATPSHSPLPMDSENDISLHYAKMMRQLDYTHRKALHLKDKELAELRERLHEKDVVLRQSLRGKDFLIDDLRTRLTNLEENVETMLEKARNQVEDLWESRWKDRDFHLRERMRRIEEGAQLTIERLRAYQPYKQEANSDGSLTPS</sequence>
<dbReference type="EMBL" id="JAXLQG010000017">
    <property type="protein sequence ID" value="KAK5531528.1"/>
    <property type="molecule type" value="Genomic_DNA"/>
</dbReference>
<reference evidence="3 4" key="1">
    <citation type="submission" date="2023-06" db="EMBL/GenBank/DDBJ databases">
        <title>Black Yeasts Isolated from many extreme environments.</title>
        <authorList>
            <person name="Coleine C."/>
            <person name="Stajich J.E."/>
            <person name="Selbmann L."/>
        </authorList>
    </citation>
    <scope>NUCLEOTIDE SEQUENCE [LARGE SCALE GENOMIC DNA]</scope>
    <source>
        <strain evidence="3 4">CCFEE 5887</strain>
    </source>
</reference>
<protein>
    <submittedName>
        <fullName evidence="3">Uncharacterized protein</fullName>
    </submittedName>
</protein>
<feature type="compositionally biased region" description="Basic and acidic residues" evidence="2">
    <location>
        <begin position="108"/>
        <end position="117"/>
    </location>
</feature>
<evidence type="ECO:0000313" key="4">
    <source>
        <dbReference type="Proteomes" id="UP001345827"/>
    </source>
</evidence>
<name>A0AAV9PZB4_9PEZI</name>
<keyword evidence="4" id="KW-1185">Reference proteome</keyword>
<feature type="region of interest" description="Disordered" evidence="2">
    <location>
        <begin position="108"/>
        <end position="227"/>
    </location>
</feature>
<evidence type="ECO:0000313" key="3">
    <source>
        <dbReference type="EMBL" id="KAK5531528.1"/>
    </source>
</evidence>
<evidence type="ECO:0000256" key="1">
    <source>
        <dbReference type="SAM" id="Coils"/>
    </source>
</evidence>
<comment type="caution">
    <text evidence="3">The sequence shown here is derived from an EMBL/GenBank/DDBJ whole genome shotgun (WGS) entry which is preliminary data.</text>
</comment>
<feature type="region of interest" description="Disordered" evidence="2">
    <location>
        <begin position="19"/>
        <end position="55"/>
    </location>
</feature>
<feature type="coiled-coil region" evidence="1">
    <location>
        <begin position="429"/>
        <end position="456"/>
    </location>
</feature>
<gene>
    <name evidence="3" type="ORF">LTR25_008637</name>
</gene>
<organism evidence="3 4">
    <name type="scientific">Vermiconidia calcicola</name>
    <dbReference type="NCBI Taxonomy" id="1690605"/>
    <lineage>
        <taxon>Eukaryota</taxon>
        <taxon>Fungi</taxon>
        <taxon>Dikarya</taxon>
        <taxon>Ascomycota</taxon>
        <taxon>Pezizomycotina</taxon>
        <taxon>Dothideomycetes</taxon>
        <taxon>Dothideomycetidae</taxon>
        <taxon>Mycosphaerellales</taxon>
        <taxon>Extremaceae</taxon>
        <taxon>Vermiconidia</taxon>
    </lineage>
</organism>
<proteinExistence type="predicted"/>
<dbReference type="AlphaFoldDB" id="A0AAV9PZB4"/>
<keyword evidence="1" id="KW-0175">Coiled coil</keyword>
<feature type="compositionally biased region" description="Basic and acidic residues" evidence="2">
    <location>
        <begin position="130"/>
        <end position="142"/>
    </location>
</feature>
<feature type="compositionally biased region" description="Polar residues" evidence="2">
    <location>
        <begin position="155"/>
        <end position="167"/>
    </location>
</feature>
<accession>A0AAV9PZB4</accession>
<dbReference type="Proteomes" id="UP001345827">
    <property type="component" value="Unassembled WGS sequence"/>
</dbReference>
<feature type="region of interest" description="Disordered" evidence="2">
    <location>
        <begin position="352"/>
        <end position="375"/>
    </location>
</feature>